<evidence type="ECO:0000256" key="1">
    <source>
        <dbReference type="SAM" id="MobiDB-lite"/>
    </source>
</evidence>
<proteinExistence type="predicted"/>
<feature type="compositionally biased region" description="Polar residues" evidence="1">
    <location>
        <begin position="41"/>
        <end position="53"/>
    </location>
</feature>
<protein>
    <submittedName>
        <fullName evidence="2">Uncharacterized protein</fullName>
    </submittedName>
</protein>
<comment type="caution">
    <text evidence="2">The sequence shown here is derived from an EMBL/GenBank/DDBJ whole genome shotgun (WGS) entry which is preliminary data.</text>
</comment>
<gene>
    <name evidence="2" type="ORF">G2W53_033490</name>
</gene>
<dbReference type="Proteomes" id="UP000634136">
    <property type="component" value="Unassembled WGS sequence"/>
</dbReference>
<sequence length="53" mass="5793">METLHRLYKSMESVGAPTRGDVGTEEQLGLRQGPKSRNGLDPTSLSPFISIFS</sequence>
<reference evidence="2" key="1">
    <citation type="submission" date="2020-09" db="EMBL/GenBank/DDBJ databases">
        <title>Genome-Enabled Discovery of Anthraquinone Biosynthesis in Senna tora.</title>
        <authorList>
            <person name="Kang S.-H."/>
            <person name="Pandey R.P."/>
            <person name="Lee C.-M."/>
            <person name="Sim J.-S."/>
            <person name="Jeong J.-T."/>
            <person name="Choi B.-S."/>
            <person name="Jung M."/>
            <person name="Ginzburg D."/>
            <person name="Zhao K."/>
            <person name="Won S.Y."/>
            <person name="Oh T.-J."/>
            <person name="Yu Y."/>
            <person name="Kim N.-H."/>
            <person name="Lee O.R."/>
            <person name="Lee T.-H."/>
            <person name="Bashyal P."/>
            <person name="Kim T.-S."/>
            <person name="Lee W.-H."/>
            <person name="Kawkins C."/>
            <person name="Kim C.-K."/>
            <person name="Kim J.S."/>
            <person name="Ahn B.O."/>
            <person name="Rhee S.Y."/>
            <person name="Sohng J.K."/>
        </authorList>
    </citation>
    <scope>NUCLEOTIDE SEQUENCE</scope>
    <source>
        <tissue evidence="2">Leaf</tissue>
    </source>
</reference>
<accession>A0A834SYL1</accession>
<dbReference type="EMBL" id="JAAIUW010000010">
    <property type="protein sequence ID" value="KAF7812514.1"/>
    <property type="molecule type" value="Genomic_DNA"/>
</dbReference>
<name>A0A834SYL1_9FABA</name>
<feature type="region of interest" description="Disordered" evidence="1">
    <location>
        <begin position="1"/>
        <end position="53"/>
    </location>
</feature>
<dbReference type="AlphaFoldDB" id="A0A834SYL1"/>
<organism evidence="2 3">
    <name type="scientific">Senna tora</name>
    <dbReference type="NCBI Taxonomy" id="362788"/>
    <lineage>
        <taxon>Eukaryota</taxon>
        <taxon>Viridiplantae</taxon>
        <taxon>Streptophyta</taxon>
        <taxon>Embryophyta</taxon>
        <taxon>Tracheophyta</taxon>
        <taxon>Spermatophyta</taxon>
        <taxon>Magnoliopsida</taxon>
        <taxon>eudicotyledons</taxon>
        <taxon>Gunneridae</taxon>
        <taxon>Pentapetalae</taxon>
        <taxon>rosids</taxon>
        <taxon>fabids</taxon>
        <taxon>Fabales</taxon>
        <taxon>Fabaceae</taxon>
        <taxon>Caesalpinioideae</taxon>
        <taxon>Cassia clade</taxon>
        <taxon>Senna</taxon>
    </lineage>
</organism>
<keyword evidence="3" id="KW-1185">Reference proteome</keyword>
<evidence type="ECO:0000313" key="2">
    <source>
        <dbReference type="EMBL" id="KAF7812514.1"/>
    </source>
</evidence>
<evidence type="ECO:0000313" key="3">
    <source>
        <dbReference type="Proteomes" id="UP000634136"/>
    </source>
</evidence>